<comment type="subcellular location">
    <subcellularLocation>
        <location evidence="1">Cell membrane</location>
        <topology evidence="1">Multi-pass membrane protein</topology>
    </subcellularLocation>
</comment>
<accession>A0ABU8MVE5</accession>
<dbReference type="PANTHER" id="PTHR30250">
    <property type="entry name" value="PST FAMILY PREDICTED COLANIC ACID TRANSPORTER"/>
    <property type="match status" value="1"/>
</dbReference>
<sequence>MGTVLHTLRTERGAGGGSVVLLGAVALTAAMNYGLGLALAWLLPTDAFGAVGVLLNLLLLATSVLAAGFPWALARDTARGEEAGSVRVALVGNVVLGTVLGGAFAAVQLTSGAVLPGVGPVPTLLAAATIVVLAVVAVLIGALQGARRFDAVGAARVSEIVVKVVAALGAVGLAGYGIGGVAAALLAAAVASALVAYLAAADRLPRGSRQPRRPRPGTLAAAVPMAVSTTCFGLLGTLDVLALGAAGVPLAVVGVYQAAAVLARAPFFVGSALSDAAFPFIAGAPTAAAAHRALLGALRWVPLVLVPCQLVLVVVPGPVLDVVLPDSYAPAAGPVRILSLGTTGLLLADMLLKALFARGAAAAVARRVPVAVLAQVAALVVLVPTSGAAGAAWAFAVGTWTTVALLGVLYVRLLRPTWSTPVPTRWAAAVAVLVALLLVATTLPTAPALAVVAAGLVAYAVLAVPLLLARSCSPATEVTS</sequence>
<reference evidence="7 8" key="1">
    <citation type="submission" date="2024-03" db="EMBL/GenBank/DDBJ databases">
        <title>Actinomycetospora sp. OC33-EN08, a novel actinomycete isolated from wild orchid (Aerides multiflora).</title>
        <authorList>
            <person name="Suriyachadkun C."/>
        </authorList>
    </citation>
    <scope>NUCLEOTIDE SEQUENCE [LARGE SCALE GENOMIC DNA]</scope>
    <source>
        <strain evidence="7 8">OC33-EN08</strain>
    </source>
</reference>
<feature type="transmembrane region" description="Helical" evidence="6">
    <location>
        <begin position="160"/>
        <end position="178"/>
    </location>
</feature>
<dbReference type="InterPro" id="IPR002797">
    <property type="entry name" value="Polysacc_synth"/>
</dbReference>
<feature type="transmembrane region" description="Helical" evidence="6">
    <location>
        <begin position="449"/>
        <end position="469"/>
    </location>
</feature>
<gene>
    <name evidence="7" type="ORF">WCD74_22540</name>
</gene>
<feature type="transmembrane region" description="Helical" evidence="6">
    <location>
        <begin position="48"/>
        <end position="74"/>
    </location>
</feature>
<protein>
    <submittedName>
        <fullName evidence="7">Oligosaccharide flippase family protein</fullName>
    </submittedName>
</protein>
<dbReference type="EMBL" id="JBBEGN010000014">
    <property type="protein sequence ID" value="MEJ2870562.1"/>
    <property type="molecule type" value="Genomic_DNA"/>
</dbReference>
<name>A0ABU8MVE5_9PSEU</name>
<evidence type="ECO:0000256" key="2">
    <source>
        <dbReference type="ARBA" id="ARBA00022475"/>
    </source>
</evidence>
<feature type="transmembrane region" description="Helical" evidence="6">
    <location>
        <begin position="241"/>
        <end position="263"/>
    </location>
</feature>
<keyword evidence="5 6" id="KW-0472">Membrane</keyword>
<organism evidence="7 8">
    <name type="scientific">Actinomycetospora aurantiaca</name>
    <dbReference type="NCBI Taxonomy" id="3129233"/>
    <lineage>
        <taxon>Bacteria</taxon>
        <taxon>Bacillati</taxon>
        <taxon>Actinomycetota</taxon>
        <taxon>Actinomycetes</taxon>
        <taxon>Pseudonocardiales</taxon>
        <taxon>Pseudonocardiaceae</taxon>
        <taxon>Actinomycetospora</taxon>
    </lineage>
</organism>
<feature type="transmembrane region" description="Helical" evidence="6">
    <location>
        <begin position="121"/>
        <end position="140"/>
    </location>
</feature>
<evidence type="ECO:0000256" key="6">
    <source>
        <dbReference type="SAM" id="Phobius"/>
    </source>
</evidence>
<evidence type="ECO:0000313" key="8">
    <source>
        <dbReference type="Proteomes" id="UP001385809"/>
    </source>
</evidence>
<feature type="transmembrane region" description="Helical" evidence="6">
    <location>
        <begin position="300"/>
        <end position="317"/>
    </location>
</feature>
<dbReference type="InterPro" id="IPR050833">
    <property type="entry name" value="Poly_Biosynth_Transport"/>
</dbReference>
<feature type="transmembrane region" description="Helical" evidence="6">
    <location>
        <begin position="426"/>
        <end position="443"/>
    </location>
</feature>
<feature type="transmembrane region" description="Helical" evidence="6">
    <location>
        <begin position="391"/>
        <end position="414"/>
    </location>
</feature>
<dbReference type="RefSeq" id="WP_337697133.1">
    <property type="nucleotide sequence ID" value="NZ_JBBEGN010000014.1"/>
</dbReference>
<keyword evidence="8" id="KW-1185">Reference proteome</keyword>
<feature type="transmembrane region" description="Helical" evidence="6">
    <location>
        <begin position="337"/>
        <end position="356"/>
    </location>
</feature>
<evidence type="ECO:0000313" key="7">
    <source>
        <dbReference type="EMBL" id="MEJ2870562.1"/>
    </source>
</evidence>
<feature type="transmembrane region" description="Helical" evidence="6">
    <location>
        <begin position="184"/>
        <end position="204"/>
    </location>
</feature>
<keyword evidence="2" id="KW-1003">Cell membrane</keyword>
<evidence type="ECO:0000256" key="3">
    <source>
        <dbReference type="ARBA" id="ARBA00022692"/>
    </source>
</evidence>
<feature type="transmembrane region" description="Helical" evidence="6">
    <location>
        <begin position="368"/>
        <end position="385"/>
    </location>
</feature>
<keyword evidence="4 6" id="KW-1133">Transmembrane helix</keyword>
<proteinExistence type="predicted"/>
<comment type="caution">
    <text evidence="7">The sequence shown here is derived from an EMBL/GenBank/DDBJ whole genome shotgun (WGS) entry which is preliminary data.</text>
</comment>
<dbReference type="Proteomes" id="UP001385809">
    <property type="component" value="Unassembled WGS sequence"/>
</dbReference>
<evidence type="ECO:0000256" key="1">
    <source>
        <dbReference type="ARBA" id="ARBA00004651"/>
    </source>
</evidence>
<evidence type="ECO:0000256" key="4">
    <source>
        <dbReference type="ARBA" id="ARBA00022989"/>
    </source>
</evidence>
<dbReference type="PANTHER" id="PTHR30250:SF11">
    <property type="entry name" value="O-ANTIGEN TRANSPORTER-RELATED"/>
    <property type="match status" value="1"/>
</dbReference>
<evidence type="ECO:0000256" key="5">
    <source>
        <dbReference type="ARBA" id="ARBA00023136"/>
    </source>
</evidence>
<feature type="transmembrane region" description="Helical" evidence="6">
    <location>
        <begin position="20"/>
        <end position="42"/>
    </location>
</feature>
<keyword evidence="3 6" id="KW-0812">Transmembrane</keyword>
<feature type="transmembrane region" description="Helical" evidence="6">
    <location>
        <begin position="86"/>
        <end position="109"/>
    </location>
</feature>
<dbReference type="Pfam" id="PF01943">
    <property type="entry name" value="Polysacc_synt"/>
    <property type="match status" value="1"/>
</dbReference>